<comment type="caution">
    <text evidence="2">The sequence shown here is derived from an EMBL/GenBank/DDBJ whole genome shotgun (WGS) entry which is preliminary data.</text>
</comment>
<evidence type="ECO:0000256" key="1">
    <source>
        <dbReference type="SAM" id="Phobius"/>
    </source>
</evidence>
<proteinExistence type="predicted"/>
<keyword evidence="1" id="KW-0812">Transmembrane</keyword>
<dbReference type="RefSeq" id="WP_124023108.1">
    <property type="nucleotide sequence ID" value="NZ_RPOH01000016.1"/>
</dbReference>
<protein>
    <submittedName>
        <fullName evidence="2">DUF2946 domain-containing protein</fullName>
    </submittedName>
</protein>
<name>A0A3N5EEX5_9ENTR</name>
<feature type="transmembrane region" description="Helical" evidence="1">
    <location>
        <begin position="88"/>
        <end position="107"/>
    </location>
</feature>
<reference evidence="2 3" key="1">
    <citation type="submission" date="2018-11" db="EMBL/GenBank/DDBJ databases">
        <title>Draft genome sequence of Buttiauxella warmboldiae CCUG 35512.</title>
        <authorList>
            <person name="Salva-Serra F."/>
            <person name="Marathe N."/>
            <person name="Moore E."/>
            <person name="Svensson L."/>
            <person name="Engstrom-Jakobsson H."/>
        </authorList>
    </citation>
    <scope>NUCLEOTIDE SEQUENCE [LARGE SCALE GENOMIC DNA]</scope>
    <source>
        <strain evidence="2 3">CCUG 35512</strain>
    </source>
</reference>
<evidence type="ECO:0000313" key="2">
    <source>
        <dbReference type="EMBL" id="RPH29732.1"/>
    </source>
</evidence>
<accession>A0A3N5EEX5</accession>
<keyword evidence="3" id="KW-1185">Reference proteome</keyword>
<dbReference type="EMBL" id="RPOH01000016">
    <property type="protein sequence ID" value="RPH29732.1"/>
    <property type="molecule type" value="Genomic_DNA"/>
</dbReference>
<evidence type="ECO:0000313" key="3">
    <source>
        <dbReference type="Proteomes" id="UP000268615"/>
    </source>
</evidence>
<dbReference type="Proteomes" id="UP000268615">
    <property type="component" value="Unassembled WGS sequence"/>
</dbReference>
<keyword evidence="1" id="KW-0472">Membrane</keyword>
<dbReference type="Pfam" id="PF11162">
    <property type="entry name" value="DUF2946"/>
    <property type="match status" value="1"/>
</dbReference>
<dbReference type="AlphaFoldDB" id="A0A3N5EEX5"/>
<gene>
    <name evidence="2" type="ORF">EHN07_05090</name>
</gene>
<organism evidence="2 3">
    <name type="scientific">Buttiauxella warmboldiae</name>
    <dbReference type="NCBI Taxonomy" id="82993"/>
    <lineage>
        <taxon>Bacteria</taxon>
        <taxon>Pseudomonadati</taxon>
        <taxon>Pseudomonadota</taxon>
        <taxon>Gammaproteobacteria</taxon>
        <taxon>Enterobacterales</taxon>
        <taxon>Enterobacteriaceae</taxon>
        <taxon>Buttiauxella</taxon>
    </lineage>
</organism>
<sequence>MPSLYVLSRHKWPFALALLAMVMLFIAPVISKSLEHQRAATGDEPHMMSHSAGMMMEMGTMEKPLSSHLLPSTGASLMEEIACGYCQLLLHIPLIIWLFIPFIWLMGRLYHAPPPPVIAPLLPQHVDAEALPRAPPVVLLS</sequence>
<dbReference type="InterPro" id="IPR021333">
    <property type="entry name" value="DUF2946"/>
</dbReference>
<feature type="transmembrane region" description="Helical" evidence="1">
    <location>
        <begin position="12"/>
        <end position="30"/>
    </location>
</feature>
<keyword evidence="1" id="KW-1133">Transmembrane helix</keyword>